<dbReference type="PANTHER" id="PTHR11085">
    <property type="entry name" value="NAD-DEPENDENT PROTEIN DEACYLASE SIRTUIN-5, MITOCHONDRIAL-RELATED"/>
    <property type="match status" value="1"/>
</dbReference>
<dbReference type="InParanoid" id="A0A7M7RE10"/>
<dbReference type="InterPro" id="IPR026590">
    <property type="entry name" value="Ssirtuin_cat_dom"/>
</dbReference>
<dbReference type="InterPro" id="IPR026587">
    <property type="entry name" value="Sirtuin_class_II"/>
</dbReference>
<dbReference type="CDD" id="cd01409">
    <property type="entry name" value="SIRT4"/>
    <property type="match status" value="1"/>
</dbReference>
<comment type="cofactor">
    <cofactor evidence="5">
        <name>Zn(2+)</name>
        <dbReference type="ChEBI" id="CHEBI:29105"/>
    </cofactor>
    <text evidence="5">Binds 1 zinc ion per subunit.</text>
</comment>
<comment type="catalytic activity">
    <reaction evidence="5">
        <text>N(6)-acetyl-L-lysyl-[protein] + NAD(+) + H2O = 2''-O-acetyl-ADP-D-ribose + nicotinamide + L-lysyl-[protein]</text>
        <dbReference type="Rhea" id="RHEA:43636"/>
        <dbReference type="Rhea" id="RHEA-COMP:9752"/>
        <dbReference type="Rhea" id="RHEA-COMP:10731"/>
        <dbReference type="ChEBI" id="CHEBI:15377"/>
        <dbReference type="ChEBI" id="CHEBI:17154"/>
        <dbReference type="ChEBI" id="CHEBI:29969"/>
        <dbReference type="ChEBI" id="CHEBI:57540"/>
        <dbReference type="ChEBI" id="CHEBI:61930"/>
        <dbReference type="ChEBI" id="CHEBI:83767"/>
        <dbReference type="EC" id="2.3.1.286"/>
    </reaction>
</comment>
<keyword evidence="2 5" id="KW-0479">Metal-binding</keyword>
<feature type="active site" description="Proton acceptor" evidence="5 6">
    <location>
        <position position="203"/>
    </location>
</feature>
<keyword evidence="4 5" id="KW-0520">NAD</keyword>
<dbReference type="RefSeq" id="XP_793816.2">
    <property type="nucleotide sequence ID" value="XM_788723.4"/>
</dbReference>
<dbReference type="GO" id="GO:0005759">
    <property type="term" value="C:mitochondrial matrix"/>
    <property type="evidence" value="ECO:0000318"/>
    <property type="project" value="GO_Central"/>
</dbReference>
<evidence type="ECO:0000256" key="2">
    <source>
        <dbReference type="ARBA" id="ARBA00022723"/>
    </source>
</evidence>
<dbReference type="InterPro" id="IPR029035">
    <property type="entry name" value="DHS-like_NAD/FAD-binding_dom"/>
</dbReference>
<feature type="binding site" evidence="5 6">
    <location>
        <position position="211"/>
    </location>
    <ligand>
        <name>Zn(2+)</name>
        <dbReference type="ChEBI" id="CHEBI:29105"/>
    </ligand>
</feature>
<dbReference type="InterPro" id="IPR026591">
    <property type="entry name" value="Sirtuin_cat_small_dom_sf"/>
</dbReference>
<keyword evidence="1 5" id="KW-0808">Transferase</keyword>
<dbReference type="GO" id="GO:0004407">
    <property type="term" value="F:histone deacetylase activity"/>
    <property type="evidence" value="ECO:0000318"/>
    <property type="project" value="GO_Central"/>
</dbReference>
<dbReference type="NCBIfam" id="NF003738">
    <property type="entry name" value="PRK05333.1"/>
    <property type="match status" value="1"/>
</dbReference>
<dbReference type="PROSITE" id="PS50305">
    <property type="entry name" value="SIRTUIN"/>
    <property type="match status" value="1"/>
</dbReference>
<comment type="similarity">
    <text evidence="5">Belongs to the sirtuin family. Class II subfamily.</text>
</comment>
<dbReference type="Proteomes" id="UP000007110">
    <property type="component" value="Unassembled WGS sequence"/>
</dbReference>
<protein>
    <recommendedName>
        <fullName evidence="5">NAD-dependent protein deacylase</fullName>
        <ecNumber evidence="5">2.3.1.-</ecNumber>
    </recommendedName>
    <alternativeName>
        <fullName evidence="5">Regulatory protein SIR2 homolog</fullName>
    </alternativeName>
</protein>
<feature type="binding site" evidence="5">
    <location>
        <begin position="303"/>
        <end position="305"/>
    </location>
    <ligand>
        <name>NAD(+)</name>
        <dbReference type="ChEBI" id="CHEBI:57540"/>
    </ligand>
</feature>
<evidence type="ECO:0000256" key="3">
    <source>
        <dbReference type="ARBA" id="ARBA00022833"/>
    </source>
</evidence>
<organism evidence="8 9">
    <name type="scientific">Strongylocentrotus purpuratus</name>
    <name type="common">Purple sea urchin</name>
    <dbReference type="NCBI Taxonomy" id="7668"/>
    <lineage>
        <taxon>Eukaryota</taxon>
        <taxon>Metazoa</taxon>
        <taxon>Echinodermata</taxon>
        <taxon>Eleutherozoa</taxon>
        <taxon>Echinozoa</taxon>
        <taxon>Echinoidea</taxon>
        <taxon>Euechinoidea</taxon>
        <taxon>Echinacea</taxon>
        <taxon>Camarodonta</taxon>
        <taxon>Echinidea</taxon>
        <taxon>Strongylocentrotidae</taxon>
        <taxon>Strongylocentrotus</taxon>
    </lineage>
</organism>
<dbReference type="InterPro" id="IPR050134">
    <property type="entry name" value="NAD-dep_sirtuin_deacylases"/>
</dbReference>
<dbReference type="Gene3D" id="3.30.1600.10">
    <property type="entry name" value="SIR2/SIRT2 'Small Domain"/>
    <property type="match status" value="1"/>
</dbReference>
<evidence type="ECO:0000256" key="5">
    <source>
        <dbReference type="HAMAP-Rule" id="MF_03161"/>
    </source>
</evidence>
<dbReference type="CTD" id="23409"/>
<dbReference type="GeneID" id="589067"/>
<sequence>MPLLLAARVIIPWPASVGRALRLGSVGSLQEMDRSQFDSKQSRVCSKENVNLNCPGQPTFTPFSLYQRRFLSQFVPESRPVTESSIEQFQHFVDKSKRLFVLTGAGISTESGIPDYRSDEVGLYARSDRKPIQYRDFVHSPSRRQRYWARNYVGWPQFSSFLPNQSHLVLAEWEKVGKIHWLVTQNVDALHTKAGSRCLTELHGCSNRIICMNCKTLTSRNALQERMTAANPNFHTETEYAAAPDGDVILPEELVTQFQVPSCESCGGLLKPHLVFFGDNVDPEIKEFVFQRLEESDSVLVIGSSLEVYSGYRFVHTAWQQKKPIAIVNIGRTRADKLGPLKIEGRLGDIIPSIRVS</sequence>
<evidence type="ECO:0000259" key="7">
    <source>
        <dbReference type="PROSITE" id="PS50305"/>
    </source>
</evidence>
<accession>A0A7M7RE10</accession>
<feature type="binding site" evidence="5">
    <location>
        <begin position="104"/>
        <end position="124"/>
    </location>
    <ligand>
        <name>NAD(+)</name>
        <dbReference type="ChEBI" id="CHEBI:57540"/>
    </ligand>
</feature>
<dbReference type="SUPFAM" id="SSF52467">
    <property type="entry name" value="DHS-like NAD/FAD-binding domain"/>
    <property type="match status" value="1"/>
</dbReference>
<reference evidence="9" key="1">
    <citation type="submission" date="2015-02" db="EMBL/GenBank/DDBJ databases">
        <title>Genome sequencing for Strongylocentrotus purpuratus.</title>
        <authorList>
            <person name="Murali S."/>
            <person name="Liu Y."/>
            <person name="Vee V."/>
            <person name="English A."/>
            <person name="Wang M."/>
            <person name="Skinner E."/>
            <person name="Han Y."/>
            <person name="Muzny D.M."/>
            <person name="Worley K.C."/>
            <person name="Gibbs R.A."/>
        </authorList>
    </citation>
    <scope>NUCLEOTIDE SEQUENCE</scope>
</reference>
<dbReference type="HAMAP" id="MF_01967">
    <property type="entry name" value="Sirtuin_ClassII"/>
    <property type="match status" value="1"/>
</dbReference>
<evidence type="ECO:0000313" key="9">
    <source>
        <dbReference type="Proteomes" id="UP000007110"/>
    </source>
</evidence>
<keyword evidence="3 5" id="KW-0862">Zinc</keyword>
<dbReference type="EnsemblMetazoa" id="XM_788723">
    <property type="protein sequence ID" value="XP_793816"/>
    <property type="gene ID" value="LOC589067"/>
</dbReference>
<dbReference type="AlphaFoldDB" id="A0A7M7RE10"/>
<feature type="binding site" evidence="5 6">
    <location>
        <position position="266"/>
    </location>
    <ligand>
        <name>Zn(2+)</name>
        <dbReference type="ChEBI" id="CHEBI:29105"/>
    </ligand>
</feature>
<comment type="subcellular location">
    <subcellularLocation>
        <location evidence="5">Mitochondrion matrix</location>
    </subcellularLocation>
</comment>
<evidence type="ECO:0000256" key="6">
    <source>
        <dbReference type="PROSITE-ProRule" id="PRU00236"/>
    </source>
</evidence>
<feature type="binding site" evidence="5 6">
    <location>
        <position position="263"/>
    </location>
    <ligand>
        <name>Zn(2+)</name>
        <dbReference type="ChEBI" id="CHEBI:29105"/>
    </ligand>
</feature>
<dbReference type="Gene3D" id="3.40.50.1220">
    <property type="entry name" value="TPP-binding domain"/>
    <property type="match status" value="1"/>
</dbReference>
<reference evidence="8" key="2">
    <citation type="submission" date="2021-01" db="UniProtKB">
        <authorList>
            <consortium name="EnsemblMetazoa"/>
        </authorList>
    </citation>
    <scope>IDENTIFICATION</scope>
</reference>
<dbReference type="InterPro" id="IPR003000">
    <property type="entry name" value="Sirtuin"/>
</dbReference>
<name>A0A7M7RE10_STRPU</name>
<dbReference type="GO" id="GO:0034979">
    <property type="term" value="F:NAD-dependent protein lysine deacetylase activity"/>
    <property type="evidence" value="ECO:0007669"/>
    <property type="project" value="UniProtKB-UniRule"/>
</dbReference>
<evidence type="ECO:0000313" key="8">
    <source>
        <dbReference type="EnsemblMetazoa" id="XP_793816"/>
    </source>
</evidence>
<dbReference type="EC" id="2.3.1.-" evidence="5"/>
<feature type="binding site" evidence="5">
    <location>
        <begin position="329"/>
        <end position="331"/>
    </location>
    <ligand>
        <name>NAD(+)</name>
        <dbReference type="ChEBI" id="CHEBI:57540"/>
    </ligand>
</feature>
<feature type="domain" description="Deacetylase sirtuin-type" evidence="7">
    <location>
        <begin position="79"/>
        <end position="357"/>
    </location>
</feature>
<evidence type="ECO:0000256" key="1">
    <source>
        <dbReference type="ARBA" id="ARBA00022679"/>
    </source>
</evidence>
<dbReference type="Pfam" id="PF02146">
    <property type="entry name" value="SIR2"/>
    <property type="match status" value="1"/>
</dbReference>
<evidence type="ECO:0000256" key="4">
    <source>
        <dbReference type="ARBA" id="ARBA00023027"/>
    </source>
</evidence>
<proteinExistence type="inferred from homology"/>
<dbReference type="OMA" id="RRHYWAR"/>
<keyword evidence="9" id="KW-1185">Reference proteome</keyword>
<dbReference type="PANTHER" id="PTHR11085:SF10">
    <property type="entry name" value="NAD-DEPENDENT PROTEIN DEACYLASE SIRTUIN-5, MITOCHONDRIAL-RELATED"/>
    <property type="match status" value="1"/>
</dbReference>
<feature type="binding site" evidence="5">
    <location>
        <begin position="185"/>
        <end position="188"/>
    </location>
    <ligand>
        <name>NAD(+)</name>
        <dbReference type="ChEBI" id="CHEBI:57540"/>
    </ligand>
</feature>
<dbReference type="GO" id="GO:0070403">
    <property type="term" value="F:NAD+ binding"/>
    <property type="evidence" value="ECO:0007669"/>
    <property type="project" value="UniProtKB-UniRule"/>
</dbReference>
<feature type="binding site" evidence="5">
    <location>
        <position position="347"/>
    </location>
    <ligand>
        <name>NAD(+)</name>
        <dbReference type="ChEBI" id="CHEBI:57540"/>
    </ligand>
</feature>
<comment type="function">
    <text evidence="5">NAD-dependent protein deacylase. Catalyzes the NAD-dependent hydrolysis of acyl groups from lysine residues.</text>
</comment>
<dbReference type="FunCoup" id="A0A7M7RE10">
    <property type="interactions" value="808"/>
</dbReference>
<dbReference type="OrthoDB" id="424302at2759"/>
<dbReference type="GO" id="GO:0003950">
    <property type="term" value="F:NAD+ poly-ADP-ribosyltransferase activity"/>
    <property type="evidence" value="ECO:0000318"/>
    <property type="project" value="GO_Central"/>
</dbReference>
<dbReference type="GO" id="GO:0008270">
    <property type="term" value="F:zinc ion binding"/>
    <property type="evidence" value="ECO:0007669"/>
    <property type="project" value="UniProtKB-UniRule"/>
</dbReference>
<dbReference type="KEGG" id="spu:589067"/>
<keyword evidence="5" id="KW-0496">Mitochondrion</keyword>
<feature type="binding site" evidence="5 6">
    <location>
        <position position="214"/>
    </location>
    <ligand>
        <name>Zn(2+)</name>
        <dbReference type="ChEBI" id="CHEBI:29105"/>
    </ligand>
</feature>